<organism evidence="2 3">
    <name type="scientific">Pseudosporangium ferrugineum</name>
    <dbReference type="NCBI Taxonomy" id="439699"/>
    <lineage>
        <taxon>Bacteria</taxon>
        <taxon>Bacillati</taxon>
        <taxon>Actinomycetota</taxon>
        <taxon>Actinomycetes</taxon>
        <taxon>Micromonosporales</taxon>
        <taxon>Micromonosporaceae</taxon>
        <taxon>Pseudosporangium</taxon>
    </lineage>
</organism>
<proteinExistence type="predicted"/>
<sequence length="271" mass="30685">MDLPSWHQINIAYTGDNCHREQAALNHLRQVIPAAERAGLITSWWFIRKGSWRIRYMTTDNPDSPALAHQLISHNVAWTHDIYEPEIRAFGGPDAMTAAHTLFHHDSRHLLDYLDQHRADRREQSLILCTALMRAAALDLNEQGDVWAKVLDYRTDDLHEPPAPDAETWESFTKDVRRLIEGTASSPGEWHTAFHEAGTTLRSLREHGKLTRGLRAVIALHIIFHWNRIGLPATTQARLACAAAEAIFDDAPDLSTRWLRTSVTAVPHTPA</sequence>
<dbReference type="OrthoDB" id="4678170at2"/>
<dbReference type="NCBIfam" id="TIGR03891">
    <property type="entry name" value="thiopep_ocin"/>
    <property type="match status" value="1"/>
</dbReference>
<evidence type="ECO:0000313" key="3">
    <source>
        <dbReference type="Proteomes" id="UP000239209"/>
    </source>
</evidence>
<dbReference type="RefSeq" id="WP_106131437.1">
    <property type="nucleotide sequence ID" value="NZ_PVZG01000047.1"/>
</dbReference>
<dbReference type="EMBL" id="PVZG01000047">
    <property type="protein sequence ID" value="PRY18628.1"/>
    <property type="molecule type" value="Genomic_DNA"/>
</dbReference>
<comment type="caution">
    <text evidence="2">The sequence shown here is derived from an EMBL/GenBank/DDBJ whole genome shotgun (WGS) entry which is preliminary data.</text>
</comment>
<name>A0A2T0RBT6_9ACTN</name>
<gene>
    <name evidence="2" type="ORF">CLV70_1474</name>
</gene>
<dbReference type="Pfam" id="PF14028">
    <property type="entry name" value="Lant_dehydr_C"/>
    <property type="match status" value="1"/>
</dbReference>
<keyword evidence="3" id="KW-1185">Reference proteome</keyword>
<dbReference type="Proteomes" id="UP000239209">
    <property type="component" value="Unassembled WGS sequence"/>
</dbReference>
<dbReference type="AlphaFoldDB" id="A0A2T0RBT6"/>
<evidence type="ECO:0000313" key="2">
    <source>
        <dbReference type="EMBL" id="PRY18628.1"/>
    </source>
</evidence>
<reference evidence="2 3" key="1">
    <citation type="submission" date="2018-03" db="EMBL/GenBank/DDBJ databases">
        <title>Genomic Encyclopedia of Archaeal and Bacterial Type Strains, Phase II (KMG-II): from individual species to whole genera.</title>
        <authorList>
            <person name="Goeker M."/>
        </authorList>
    </citation>
    <scope>NUCLEOTIDE SEQUENCE [LARGE SCALE GENOMIC DNA]</scope>
    <source>
        <strain evidence="2 3">DSM 45348</strain>
    </source>
</reference>
<feature type="domain" description="Thiopeptide-type bacteriocin biosynthesis" evidence="1">
    <location>
        <begin position="6"/>
        <end position="246"/>
    </location>
</feature>
<protein>
    <submittedName>
        <fullName evidence="2">Thiopeptide-type bacteriocin biosynthesis protein</fullName>
    </submittedName>
</protein>
<evidence type="ECO:0000259" key="1">
    <source>
        <dbReference type="Pfam" id="PF14028"/>
    </source>
</evidence>
<accession>A0A2T0RBT6</accession>
<dbReference type="InterPro" id="IPR023809">
    <property type="entry name" value="Thiopep_bacteriocin_synth_dom"/>
</dbReference>